<feature type="compositionally biased region" description="Polar residues" evidence="1">
    <location>
        <begin position="9"/>
        <end position="37"/>
    </location>
</feature>
<evidence type="ECO:0000256" key="2">
    <source>
        <dbReference type="SAM" id="Phobius"/>
    </source>
</evidence>
<feature type="transmembrane region" description="Helical" evidence="2">
    <location>
        <begin position="116"/>
        <end position="137"/>
    </location>
</feature>
<evidence type="ECO:0000313" key="3">
    <source>
        <dbReference type="EMBL" id="OZG57978.1"/>
    </source>
</evidence>
<reference evidence="3 4" key="1">
    <citation type="journal article" date="2017" name="BMC Genomics">
        <title>Comparative genomic and phylogenomic analyses of the Bifidobacteriaceae family.</title>
        <authorList>
            <person name="Lugli G.A."/>
            <person name="Milani C."/>
            <person name="Turroni F."/>
            <person name="Duranti S."/>
            <person name="Mancabelli L."/>
            <person name="Mangifesta M."/>
            <person name="Ferrario C."/>
            <person name="Modesto M."/>
            <person name="Mattarelli P."/>
            <person name="Jiri K."/>
            <person name="van Sinderen D."/>
            <person name="Ventura M."/>
        </authorList>
    </citation>
    <scope>NUCLEOTIDE SEQUENCE [LARGE SCALE GENOMIC DNA]</scope>
    <source>
        <strain evidence="3 4">DSM 100201</strain>
    </source>
</reference>
<dbReference type="Proteomes" id="UP000216444">
    <property type="component" value="Unassembled WGS sequence"/>
</dbReference>
<keyword evidence="2" id="KW-1133">Transmembrane helix</keyword>
<keyword evidence="2" id="KW-0472">Membrane</keyword>
<evidence type="ECO:0000256" key="1">
    <source>
        <dbReference type="SAM" id="MobiDB-lite"/>
    </source>
</evidence>
<keyword evidence="4" id="KW-1185">Reference proteome</keyword>
<feature type="transmembrane region" description="Helical" evidence="2">
    <location>
        <begin position="187"/>
        <end position="208"/>
    </location>
</feature>
<protein>
    <submittedName>
        <fullName evidence="3">Cd efflux system component</fullName>
    </submittedName>
</protein>
<comment type="caution">
    <text evidence="3">The sequence shown here is derived from an EMBL/GenBank/DDBJ whole genome shotgun (WGS) entry which is preliminary data.</text>
</comment>
<feature type="transmembrane region" description="Helical" evidence="2">
    <location>
        <begin position="50"/>
        <end position="72"/>
    </location>
</feature>
<organism evidence="3 4">
    <name type="scientific">Bifidobacterium tissieri</name>
    <dbReference type="NCBI Taxonomy" id="1630162"/>
    <lineage>
        <taxon>Bacteria</taxon>
        <taxon>Bacillati</taxon>
        <taxon>Actinomycetota</taxon>
        <taxon>Actinomycetes</taxon>
        <taxon>Bifidobacteriales</taxon>
        <taxon>Bifidobacteriaceae</taxon>
        <taxon>Bifidobacterium</taxon>
    </lineage>
</organism>
<proteinExistence type="predicted"/>
<feature type="transmembrane region" description="Helical" evidence="2">
    <location>
        <begin position="157"/>
        <end position="175"/>
    </location>
</feature>
<keyword evidence="2" id="KW-0812">Transmembrane</keyword>
<sequence>MRGTMMRMTRQNETNSQVSAQSSKTSTNVPRSTGPVSTEAPTLPIMLTQAIVAAGVMCVCEIICAPLIISMASGAFALVPWIAVACMLAVLFMVILGFAFLWLADNLSHNFAERRAPICYAVIGAIAFGIWGGLLYPTFINSVLEPAGIDPISRGDLYAIVFNCVIVGLVSYLCASLFAERLARRRTLAIVIGIVLVLVALLGAFYLWRFYAMLY</sequence>
<name>A0A261FFX4_9BIFI</name>
<feature type="transmembrane region" description="Helical" evidence="2">
    <location>
        <begin position="78"/>
        <end position="104"/>
    </location>
</feature>
<gene>
    <name evidence="3" type="ORF">BTIS_1219</name>
</gene>
<accession>A0A261FFX4</accession>
<dbReference type="EMBL" id="MWWV01000006">
    <property type="protein sequence ID" value="OZG57978.1"/>
    <property type="molecule type" value="Genomic_DNA"/>
</dbReference>
<evidence type="ECO:0000313" key="4">
    <source>
        <dbReference type="Proteomes" id="UP000216444"/>
    </source>
</evidence>
<feature type="region of interest" description="Disordered" evidence="1">
    <location>
        <begin position="1"/>
        <end position="37"/>
    </location>
</feature>
<dbReference type="AlphaFoldDB" id="A0A261FFX4"/>